<accession>A0A3B0U4C0</accession>
<dbReference type="EC" id="2.7.7.7" evidence="1"/>
<dbReference type="PANTHER" id="PTHR11669:SF8">
    <property type="entry name" value="DNA POLYMERASE III SUBUNIT DELTA"/>
    <property type="match status" value="1"/>
</dbReference>
<dbReference type="GO" id="GO:0009360">
    <property type="term" value="C:DNA polymerase III complex"/>
    <property type="evidence" value="ECO:0007669"/>
    <property type="project" value="TreeGrafter"/>
</dbReference>
<dbReference type="GO" id="GO:0003887">
    <property type="term" value="F:DNA-directed DNA polymerase activity"/>
    <property type="evidence" value="ECO:0007669"/>
    <property type="project" value="UniProtKB-EC"/>
</dbReference>
<keyword evidence="1" id="KW-0808">Transferase</keyword>
<dbReference type="AlphaFoldDB" id="A0A3B0U4C0"/>
<sequence>MKPGQSLRQSEQVLREADQISDVAAPEDGHDLVGHGQVYARLMAQFEAGRLAGGILLYGPRGIGKATLAFNLVRNILASYGDEPIGRIGEQIANGAHPNVRVLRKGLRESGKGFASEIVAAPARKIIHEFHQTRGRAGKRFCIVDAVDDCNKSAANALLKILEEPPADSHFILVSHAPGLLLPTIRSRCQAHMLKILPEDQLQQIVGNPDIFSAKAPQNDIDAALKLAGGRPRRALEALKLAGNKQIAALMIWLASPETGTSETILEIAEGLAGVKNAGAMKFARQMLTDWIYNETRAAAYAKPLIKMRLASANQLWDKANTLFFQTDTYNLDASQTMVTMFDAITKHARQIHTIAIMD</sequence>
<dbReference type="GO" id="GO:0006261">
    <property type="term" value="P:DNA-templated DNA replication"/>
    <property type="evidence" value="ECO:0007669"/>
    <property type="project" value="TreeGrafter"/>
</dbReference>
<dbReference type="SUPFAM" id="SSF52540">
    <property type="entry name" value="P-loop containing nucleoside triphosphate hydrolases"/>
    <property type="match status" value="1"/>
</dbReference>
<evidence type="ECO:0000313" key="1">
    <source>
        <dbReference type="EMBL" id="VAW20467.1"/>
    </source>
</evidence>
<reference evidence="1" key="1">
    <citation type="submission" date="2018-06" db="EMBL/GenBank/DDBJ databases">
        <authorList>
            <person name="Zhirakovskaya E."/>
        </authorList>
    </citation>
    <scope>NUCLEOTIDE SEQUENCE</scope>
</reference>
<dbReference type="InterPro" id="IPR027417">
    <property type="entry name" value="P-loop_NTPase"/>
</dbReference>
<dbReference type="InterPro" id="IPR050238">
    <property type="entry name" value="DNA_Rep/Repair_Clamp_Loader"/>
</dbReference>
<protein>
    <submittedName>
        <fullName evidence="1">DNA polymerase III delta prime subunit</fullName>
        <ecNumber evidence="1">2.7.7.7</ecNumber>
    </submittedName>
</protein>
<name>A0A3B0U4C0_9ZZZZ</name>
<dbReference type="EMBL" id="UOEO01000141">
    <property type="protein sequence ID" value="VAW20467.1"/>
    <property type="molecule type" value="Genomic_DNA"/>
</dbReference>
<dbReference type="Gene3D" id="3.40.50.300">
    <property type="entry name" value="P-loop containing nucleotide triphosphate hydrolases"/>
    <property type="match status" value="1"/>
</dbReference>
<proteinExistence type="predicted"/>
<dbReference type="Pfam" id="PF13177">
    <property type="entry name" value="DNA_pol3_delta2"/>
    <property type="match status" value="1"/>
</dbReference>
<organism evidence="1">
    <name type="scientific">hydrothermal vent metagenome</name>
    <dbReference type="NCBI Taxonomy" id="652676"/>
    <lineage>
        <taxon>unclassified sequences</taxon>
        <taxon>metagenomes</taxon>
        <taxon>ecological metagenomes</taxon>
    </lineage>
</organism>
<dbReference type="PANTHER" id="PTHR11669">
    <property type="entry name" value="REPLICATION FACTOR C / DNA POLYMERASE III GAMMA-TAU SUBUNIT"/>
    <property type="match status" value="1"/>
</dbReference>
<gene>
    <name evidence="1" type="ORF">MNBD_ALPHA12-255</name>
</gene>
<keyword evidence="1" id="KW-0548">Nucleotidyltransferase</keyword>